<gene>
    <name evidence="6" type="ORF">UFOVP1467_52</name>
    <name evidence="7" type="ORF">UFOVP1616_36</name>
</gene>
<organism evidence="7">
    <name type="scientific">uncultured Caudovirales phage</name>
    <dbReference type="NCBI Taxonomy" id="2100421"/>
    <lineage>
        <taxon>Viruses</taxon>
        <taxon>Duplodnaviria</taxon>
        <taxon>Heunggongvirae</taxon>
        <taxon>Uroviricota</taxon>
        <taxon>Caudoviricetes</taxon>
        <taxon>Peduoviridae</taxon>
        <taxon>Maltschvirus</taxon>
        <taxon>Maltschvirus maltsch</taxon>
    </lineage>
</organism>
<dbReference type="GO" id="GO:0046081">
    <property type="term" value="P:dUTP catabolic process"/>
    <property type="evidence" value="ECO:0007669"/>
    <property type="project" value="InterPro"/>
</dbReference>
<keyword evidence="3" id="KW-0378">Hydrolase</keyword>
<dbReference type="InterPro" id="IPR008181">
    <property type="entry name" value="dUTPase"/>
</dbReference>
<protein>
    <recommendedName>
        <fullName evidence="2">dUTP diphosphatase</fullName>
        <ecNumber evidence="2">3.6.1.23</ecNumber>
    </recommendedName>
</protein>
<dbReference type="PANTHER" id="PTHR11241">
    <property type="entry name" value="DEOXYURIDINE 5'-TRIPHOSPHATE NUCLEOTIDOHYDROLASE"/>
    <property type="match status" value="1"/>
</dbReference>
<dbReference type="EMBL" id="LR797480">
    <property type="protein sequence ID" value="CAB4219655.1"/>
    <property type="molecule type" value="Genomic_DNA"/>
</dbReference>
<proteinExistence type="inferred from homology"/>
<evidence type="ECO:0000313" key="7">
    <source>
        <dbReference type="EMBL" id="CAB4219655.1"/>
    </source>
</evidence>
<dbReference type="NCBIfam" id="TIGR00576">
    <property type="entry name" value="dut"/>
    <property type="match status" value="1"/>
</dbReference>
<accession>A0A6J5SWC0</accession>
<dbReference type="PANTHER" id="PTHR11241:SF0">
    <property type="entry name" value="DEOXYURIDINE 5'-TRIPHOSPHATE NUCLEOTIDOHYDROLASE"/>
    <property type="match status" value="1"/>
</dbReference>
<reference evidence="7" key="1">
    <citation type="submission" date="2020-05" db="EMBL/GenBank/DDBJ databases">
        <authorList>
            <person name="Chiriac C."/>
            <person name="Salcher M."/>
            <person name="Ghai R."/>
            <person name="Kavagutti S V."/>
        </authorList>
    </citation>
    <scope>NUCLEOTIDE SEQUENCE</scope>
</reference>
<dbReference type="CDD" id="cd07557">
    <property type="entry name" value="trimeric_dUTPase"/>
    <property type="match status" value="1"/>
</dbReference>
<evidence type="ECO:0000256" key="2">
    <source>
        <dbReference type="ARBA" id="ARBA00012379"/>
    </source>
</evidence>
<dbReference type="InterPro" id="IPR029054">
    <property type="entry name" value="dUTPase-like"/>
</dbReference>
<evidence type="ECO:0000256" key="3">
    <source>
        <dbReference type="ARBA" id="ARBA00022801"/>
    </source>
</evidence>
<keyword evidence="4" id="KW-0546">Nucleotide metabolism</keyword>
<dbReference type="EC" id="3.6.1.23" evidence="2"/>
<dbReference type="SUPFAM" id="SSF51283">
    <property type="entry name" value="dUTPase-like"/>
    <property type="match status" value="1"/>
</dbReference>
<dbReference type="GO" id="GO:0004170">
    <property type="term" value="F:dUTP diphosphatase activity"/>
    <property type="evidence" value="ECO:0007669"/>
    <property type="project" value="UniProtKB-EC"/>
</dbReference>
<dbReference type="Pfam" id="PF00692">
    <property type="entry name" value="dUTPase"/>
    <property type="match status" value="1"/>
</dbReference>
<comment type="similarity">
    <text evidence="1">Belongs to the dUTPase family.</text>
</comment>
<evidence type="ECO:0000259" key="5">
    <source>
        <dbReference type="Pfam" id="PF00692"/>
    </source>
</evidence>
<dbReference type="InterPro" id="IPR036157">
    <property type="entry name" value="dUTPase-like_sf"/>
</dbReference>
<evidence type="ECO:0000313" key="6">
    <source>
        <dbReference type="EMBL" id="CAB4215026.1"/>
    </source>
</evidence>
<dbReference type="GO" id="GO:0006226">
    <property type="term" value="P:dUMP biosynthetic process"/>
    <property type="evidence" value="ECO:0007669"/>
    <property type="project" value="InterPro"/>
</dbReference>
<dbReference type="GO" id="GO:0000287">
    <property type="term" value="F:magnesium ion binding"/>
    <property type="evidence" value="ECO:0007669"/>
    <property type="project" value="InterPro"/>
</dbReference>
<sequence>MTKIMQVVSLDEHAALPTKGYHDDAGFDLYVSEETTIMPHSFVDIPLGIAIKLPEGTWGLLTGRSSTLRKLGLLVAQGVIDCGYTGPLFAGVWNMNDFPVTVKQGDRVAQYLIMNNASLDVVAHMVESLPETQRGQSGFGSTGV</sequence>
<feature type="domain" description="dUTPase-like" evidence="5">
    <location>
        <begin position="13"/>
        <end position="143"/>
    </location>
</feature>
<name>A0A6J5SWC0_9CAUD</name>
<evidence type="ECO:0000256" key="1">
    <source>
        <dbReference type="ARBA" id="ARBA00006581"/>
    </source>
</evidence>
<evidence type="ECO:0000256" key="4">
    <source>
        <dbReference type="ARBA" id="ARBA00023080"/>
    </source>
</evidence>
<dbReference type="Gene3D" id="2.70.40.10">
    <property type="match status" value="1"/>
</dbReference>
<dbReference type="InterPro" id="IPR033704">
    <property type="entry name" value="dUTPase_trimeric"/>
</dbReference>
<dbReference type="EMBL" id="LR797420">
    <property type="protein sequence ID" value="CAB4215026.1"/>
    <property type="molecule type" value="Genomic_DNA"/>
</dbReference>